<evidence type="ECO:0000313" key="1">
    <source>
        <dbReference type="EMBL" id="EEU98002.1"/>
    </source>
</evidence>
<keyword evidence="2" id="KW-1185">Reference proteome</keyword>
<evidence type="ECO:0000313" key="2">
    <source>
        <dbReference type="Proteomes" id="UP000004619"/>
    </source>
</evidence>
<comment type="caution">
    <text evidence="1">The sequence shown here is derived from an EMBL/GenBank/DDBJ whole genome shotgun (WGS) entry which is preliminary data.</text>
</comment>
<proteinExistence type="predicted"/>
<dbReference type="Proteomes" id="UP000004619">
    <property type="component" value="Unassembled WGS sequence"/>
</dbReference>
<dbReference type="AlphaFoldDB" id="C7H226"/>
<reference evidence="1" key="1">
    <citation type="submission" date="2009-08" db="EMBL/GenBank/DDBJ databases">
        <authorList>
            <person name="Weinstock G."/>
            <person name="Sodergren E."/>
            <person name="Clifton S."/>
            <person name="Fulton L."/>
            <person name="Fulton B."/>
            <person name="Courtney L."/>
            <person name="Fronick C."/>
            <person name="Harrison M."/>
            <person name="Strong C."/>
            <person name="Farmer C."/>
            <person name="Delahaunty K."/>
            <person name="Markovic C."/>
            <person name="Hall O."/>
            <person name="Minx P."/>
            <person name="Tomlinson C."/>
            <person name="Mitreva M."/>
            <person name="Nelson J."/>
            <person name="Hou S."/>
            <person name="Wollam A."/>
            <person name="Pepin K.H."/>
            <person name="Johnson M."/>
            <person name="Bhonagiri V."/>
            <person name="Nash W.E."/>
            <person name="Warren W."/>
            <person name="Chinwalla A."/>
            <person name="Mardis E.R."/>
            <person name="Wilson R.K."/>
        </authorList>
    </citation>
    <scope>NUCLEOTIDE SEQUENCE [LARGE SCALE GENOMIC DNA]</scope>
    <source>
        <strain evidence="1">A2-165</strain>
    </source>
</reference>
<name>C7H226_FAED2</name>
<dbReference type="EMBL" id="ACOP02000007">
    <property type="protein sequence ID" value="EEU98002.1"/>
    <property type="molecule type" value="Genomic_DNA"/>
</dbReference>
<organism evidence="1 2">
    <name type="scientific">Faecalibacterium duncaniae (strain DSM 17677 / JCM 31915 / A2-165)</name>
    <name type="common">Faecalibacterium prausnitzii</name>
    <dbReference type="NCBI Taxonomy" id="411483"/>
    <lineage>
        <taxon>Bacteria</taxon>
        <taxon>Bacillati</taxon>
        <taxon>Bacillota</taxon>
        <taxon>Clostridia</taxon>
        <taxon>Eubacteriales</taxon>
        <taxon>Oscillospiraceae</taxon>
        <taxon>Faecalibacterium</taxon>
    </lineage>
</organism>
<protein>
    <submittedName>
        <fullName evidence="1">Uncharacterized protein</fullName>
    </submittedName>
</protein>
<sequence length="49" mass="5592">MIFCQVLFLEAFRSFRTCGSFFNVSILVLSLCFCRFQKSFFPAALGAQV</sequence>
<dbReference type="HOGENOM" id="CLU_3135870_0_0_9"/>
<accession>C7H226</accession>
<gene>
    <name evidence="1" type="ORF">FAEPRAA2165_00320</name>
</gene>